<comment type="caution">
    <text evidence="4">The sequence shown here is derived from an EMBL/GenBank/DDBJ whole genome shotgun (WGS) entry which is preliminary data.</text>
</comment>
<dbReference type="PANTHER" id="PTHR37836:SF2">
    <property type="entry name" value="DUF4038 DOMAIN-CONTAINING PROTEIN"/>
    <property type="match status" value="1"/>
</dbReference>
<protein>
    <submittedName>
        <fullName evidence="4">DUF4038 domain-containing protein</fullName>
    </submittedName>
</protein>
<dbReference type="Gene3D" id="3.20.20.80">
    <property type="entry name" value="Glycosidases"/>
    <property type="match status" value="1"/>
</dbReference>
<dbReference type="Pfam" id="PF13204">
    <property type="entry name" value="Apiosidase"/>
    <property type="match status" value="1"/>
</dbReference>
<organism evidence="4 5">
    <name type="scientific">Candidatus Faecivivens stercoravium</name>
    <dbReference type="NCBI Taxonomy" id="2840803"/>
    <lineage>
        <taxon>Bacteria</taxon>
        <taxon>Bacillati</taxon>
        <taxon>Bacillota</taxon>
        <taxon>Clostridia</taxon>
        <taxon>Eubacteriales</taxon>
        <taxon>Oscillospiraceae</taxon>
        <taxon>Oscillospiraceae incertae sedis</taxon>
        <taxon>Candidatus Faecivivens</taxon>
    </lineage>
</organism>
<dbReference type="Pfam" id="PF12904">
    <property type="entry name" value="Collagen_bind_2"/>
    <property type="match status" value="1"/>
</dbReference>
<evidence type="ECO:0000259" key="3">
    <source>
        <dbReference type="Pfam" id="PF16586"/>
    </source>
</evidence>
<evidence type="ECO:0000313" key="5">
    <source>
        <dbReference type="Proteomes" id="UP000824241"/>
    </source>
</evidence>
<feature type="domain" description="DUF5060" evidence="3">
    <location>
        <begin position="6"/>
        <end position="70"/>
    </location>
</feature>
<feature type="domain" description="Apiosidase-like catalytic" evidence="2">
    <location>
        <begin position="105"/>
        <end position="427"/>
    </location>
</feature>
<dbReference type="InterPro" id="IPR025277">
    <property type="entry name" value="Apiosidase-like_cat_dom"/>
</dbReference>
<dbReference type="PANTHER" id="PTHR37836">
    <property type="entry name" value="LMO1036 PROTEIN"/>
    <property type="match status" value="1"/>
</dbReference>
<feature type="domain" description="Putative collagen-binding" evidence="1">
    <location>
        <begin position="454"/>
        <end position="525"/>
    </location>
</feature>
<reference evidence="4" key="1">
    <citation type="submission" date="2020-10" db="EMBL/GenBank/DDBJ databases">
        <authorList>
            <person name="Gilroy R."/>
        </authorList>
    </citation>
    <scope>NUCLEOTIDE SEQUENCE</scope>
    <source>
        <strain evidence="4">CHK189-12415</strain>
    </source>
</reference>
<dbReference type="InterPro" id="IPR024749">
    <property type="entry name" value="Collagen-bd_put"/>
</dbReference>
<sequence>MEQFIQWRAGILTFTAARSYENPFLDVEIWAAFTGPSGRVIRREAYWDGGETYRVSFAATEPGLWRYTLEAPADSGLNGVSGELECIPYTGELPIYRHGFLRVSDDGHSLAYADGTPFFWLGDTHWGFVAGETWGSNYPKMESMFKGMVDKRAEQQFTVYQTNLRSEPGRTTHYWMDGCIGTLPDVQFYQQEVDPRMQYIADKGLVNALGFAWAGSVLGKLELQKNLARYIVARYGALPVVWTLAGEVAGYTSTDRQACIDGWREVALLVEKLDGYGTLQTAHYTNERPYADYYFDEGWFDFTLNQGGHGDLPIYAYYQREHMKKHPGKPFIEGEEMYEFVSTLEPNGSRLCTADMTRRCAYLSVQNGACGYTYGAQGIWDTVLEKPEKPDPRNVFNRLGITWYEAIEGEGAVQMGLMKAFYEREHFSAMRPDYDCFASNLPFADPMIAELYAPHILANPDRTELIAYYLPTVRFASVLKGLQAKPYRARWFDPRTGAYTPAAEFTPEDGKWEMPVKPDEKDWVLKIETV</sequence>
<name>A0A9D1DWH7_9FIRM</name>
<dbReference type="EMBL" id="DVHA01000031">
    <property type="protein sequence ID" value="HIR60151.1"/>
    <property type="molecule type" value="Genomic_DNA"/>
</dbReference>
<reference evidence="4" key="2">
    <citation type="journal article" date="2021" name="PeerJ">
        <title>Extensive microbial diversity within the chicken gut microbiome revealed by metagenomics and culture.</title>
        <authorList>
            <person name="Gilroy R."/>
            <person name="Ravi A."/>
            <person name="Getino M."/>
            <person name="Pursley I."/>
            <person name="Horton D.L."/>
            <person name="Alikhan N.F."/>
            <person name="Baker D."/>
            <person name="Gharbi K."/>
            <person name="Hall N."/>
            <person name="Watson M."/>
            <person name="Adriaenssens E.M."/>
            <person name="Foster-Nyarko E."/>
            <person name="Jarju S."/>
            <person name="Secka A."/>
            <person name="Antonio M."/>
            <person name="Oren A."/>
            <person name="Chaudhuri R.R."/>
            <person name="La Ragione R."/>
            <person name="Hildebrand F."/>
            <person name="Pallen M.J."/>
        </authorList>
    </citation>
    <scope>NUCLEOTIDE SEQUENCE</scope>
    <source>
        <strain evidence="4">CHK189-12415</strain>
    </source>
</reference>
<dbReference type="Gene3D" id="2.60.40.10">
    <property type="entry name" value="Immunoglobulins"/>
    <property type="match status" value="1"/>
</dbReference>
<proteinExistence type="predicted"/>
<dbReference type="Pfam" id="PF16586">
    <property type="entry name" value="DUF5060"/>
    <property type="match status" value="1"/>
</dbReference>
<evidence type="ECO:0000259" key="2">
    <source>
        <dbReference type="Pfam" id="PF13204"/>
    </source>
</evidence>
<dbReference type="Proteomes" id="UP000824241">
    <property type="component" value="Unassembled WGS sequence"/>
</dbReference>
<gene>
    <name evidence="4" type="ORF">IAB37_01030</name>
</gene>
<dbReference type="InterPro" id="IPR032260">
    <property type="entry name" value="DUF5060"/>
</dbReference>
<dbReference type="InterPro" id="IPR013783">
    <property type="entry name" value="Ig-like_fold"/>
</dbReference>
<accession>A0A9D1DWH7</accession>
<evidence type="ECO:0000259" key="1">
    <source>
        <dbReference type="Pfam" id="PF12904"/>
    </source>
</evidence>
<evidence type="ECO:0000313" key="4">
    <source>
        <dbReference type="EMBL" id="HIR60151.1"/>
    </source>
</evidence>
<dbReference type="AlphaFoldDB" id="A0A9D1DWH7"/>